<dbReference type="CDD" id="cd11234">
    <property type="entry name" value="E_set_GDE_N"/>
    <property type="match status" value="1"/>
</dbReference>
<dbReference type="SMART" id="SM00642">
    <property type="entry name" value="Aamy"/>
    <property type="match status" value="1"/>
</dbReference>
<dbReference type="Gene3D" id="2.60.40.10">
    <property type="entry name" value="Immunoglobulins"/>
    <property type="match status" value="1"/>
</dbReference>
<evidence type="ECO:0000313" key="4">
    <source>
        <dbReference type="Proteomes" id="UP001305815"/>
    </source>
</evidence>
<dbReference type="InterPro" id="IPR013783">
    <property type="entry name" value="Ig-like_fold"/>
</dbReference>
<dbReference type="EMBL" id="AP027742">
    <property type="protein sequence ID" value="BDZ77281.1"/>
    <property type="molecule type" value="Genomic_DNA"/>
</dbReference>
<name>A0ABM8I7W9_9FIRM</name>
<dbReference type="PANTHER" id="PTHR43002">
    <property type="entry name" value="GLYCOGEN DEBRANCHING ENZYME"/>
    <property type="match status" value="1"/>
</dbReference>
<dbReference type="InterPro" id="IPR013780">
    <property type="entry name" value="Glyco_hydro_b"/>
</dbReference>
<proteinExistence type="inferred from homology"/>
<sequence>MRREKGKPLPLGVSVGKDSVNFAIEVPEGKECRLLLYKKGEREASVIFEMPEEDGVGSVRFLSLFDFAYSEYEYNYLIDEEVCVDPYARSLAGTEEFGRKWELQEHEVRAGIYEDHYDWEGDLPPCIPANEVVAYSLHVRGFTKHSSSKVAHKGTFRGVIEKIPYLLELGINQIHLMPVYEFEQLGKYVNYWGYGPGFYFAPKRAYAASDNPASELKDMVRECHKAGIEVILEMPFEGGTSRILMEECLRWYMMEYHVDGFILNPDVTPTDGSYADPLLSKMKLFHHQAGFQNVMRRFLKGDEGMIEEVIYWLRRPAGAEGMYNYIAGHNGFTLNDLVSYDAKHNEANGENNQDGPDYNYSWNCGAEGPSRKRAVVALRAGQMRNAFMLVLLAQGIPCILAGDEFGNTQKGNNNVYCQDNPVGWLDWSRLEKNRALHEFVKEMIALRRSHPALRQKEELRGMDQISCGVPDVSYHGEYAWQTPSEISSRQLGVYYCGIAAKDTDCFVAYNMHWVEHSFALPALGKGKKWYLTADSKTGVLEDPEVLKNQREAVLEERTIALFIGK</sequence>
<dbReference type="InterPro" id="IPR017853">
    <property type="entry name" value="GH"/>
</dbReference>
<comment type="similarity">
    <text evidence="1">Belongs to the glycosyl hydrolase 13 family.</text>
</comment>
<dbReference type="Proteomes" id="UP001305815">
    <property type="component" value="Chromosome"/>
</dbReference>
<dbReference type="Gene3D" id="2.60.40.1180">
    <property type="entry name" value="Golgi alpha-mannosidase II"/>
    <property type="match status" value="1"/>
</dbReference>
<dbReference type="InterPro" id="IPR006047">
    <property type="entry name" value="GH13_cat_dom"/>
</dbReference>
<organism evidence="3 4">
    <name type="scientific">Claveliimonas bilis</name>
    <dbReference type="NCBI Taxonomy" id="3028070"/>
    <lineage>
        <taxon>Bacteria</taxon>
        <taxon>Bacillati</taxon>
        <taxon>Bacillota</taxon>
        <taxon>Clostridia</taxon>
        <taxon>Lachnospirales</taxon>
        <taxon>Lachnospiraceae</taxon>
        <taxon>Claveliimonas</taxon>
    </lineage>
</organism>
<dbReference type="RefSeq" id="WP_316266933.1">
    <property type="nucleotide sequence ID" value="NZ_AP027742.1"/>
</dbReference>
<dbReference type="Gene3D" id="3.20.20.80">
    <property type="entry name" value="Glycosidases"/>
    <property type="match status" value="2"/>
</dbReference>
<gene>
    <name evidence="3" type="primary">glgX_2</name>
    <name evidence="3" type="ORF">Lac1_14640</name>
</gene>
<dbReference type="SUPFAM" id="SSF51445">
    <property type="entry name" value="(Trans)glycosidases"/>
    <property type="match status" value="1"/>
</dbReference>
<evidence type="ECO:0000259" key="2">
    <source>
        <dbReference type="SMART" id="SM00642"/>
    </source>
</evidence>
<evidence type="ECO:0000313" key="3">
    <source>
        <dbReference type="EMBL" id="BDZ77281.1"/>
    </source>
</evidence>
<protein>
    <submittedName>
        <fullName evidence="3">Glycogen operon protein GlgX homolog</fullName>
    </submittedName>
</protein>
<reference evidence="4" key="1">
    <citation type="journal article" date="2023" name="Int. J. Syst. Evol. Microbiol.">
        <title>Claveliimonas bilis gen. nov., sp. nov., deoxycholic acid-producing bacteria isolated from human faeces, and reclassification of Sellimonas monacensis Zenner et al. 2021 as Claveliimonas monacensis comb. nov.</title>
        <authorList>
            <person name="Hisatomi A."/>
            <person name="Kastawa N.W.E.P.G."/>
            <person name="Song I."/>
            <person name="Ohkuma M."/>
            <person name="Fukiya S."/>
            <person name="Sakamoto M."/>
        </authorList>
    </citation>
    <scope>NUCLEOTIDE SEQUENCE [LARGE SCALE GENOMIC DNA]</scope>
    <source>
        <strain evidence="4">12BBH14</strain>
    </source>
</reference>
<keyword evidence="4" id="KW-1185">Reference proteome</keyword>
<dbReference type="SUPFAM" id="SSF51011">
    <property type="entry name" value="Glycosyl hydrolase domain"/>
    <property type="match status" value="1"/>
</dbReference>
<accession>A0ABM8I7W9</accession>
<feature type="domain" description="Glycosyl hydrolase family 13 catalytic" evidence="2">
    <location>
        <begin position="136"/>
        <end position="447"/>
    </location>
</feature>
<dbReference type="Pfam" id="PF00128">
    <property type="entry name" value="Alpha-amylase"/>
    <property type="match status" value="1"/>
</dbReference>
<dbReference type="SUPFAM" id="SSF81296">
    <property type="entry name" value="E set domains"/>
    <property type="match status" value="1"/>
</dbReference>
<evidence type="ECO:0000256" key="1">
    <source>
        <dbReference type="ARBA" id="ARBA00008061"/>
    </source>
</evidence>
<dbReference type="InterPro" id="IPR014756">
    <property type="entry name" value="Ig_E-set"/>
</dbReference>